<proteinExistence type="predicted"/>
<dbReference type="PANTHER" id="PTHR36453:SF1">
    <property type="entry name" value="RIGHT HANDED BETA HELIX DOMAIN-CONTAINING PROTEIN"/>
    <property type="match status" value="1"/>
</dbReference>
<dbReference type="PANTHER" id="PTHR36453">
    <property type="entry name" value="SECRETED PROTEIN-RELATED"/>
    <property type="match status" value="1"/>
</dbReference>
<sequence length="542" mass="59892">MKRFFLFLLMAAMVHAANYYVDNSASSSGDGSLGSPFNSISSAIGKLSAGDTLFIRGGSADKPQIYNESLSFSDNGPNGKPGFPIVMTAMPGEYVTIHPKSKIGVSSSYWVFENLTFDMQEQANDIFRVYGDNNTFRNLTVTNGSRDGFDISNASHTLVENCKIYNFTRNDEYDAHGIIMDGGEGNTFRGNTIWNCKGDCIQIYKANINHNTLIENNTLYTTWGPGSENAIDFKGTTRSIIRNNTMYGFARTTTSDGVALKISKDSDSLLIEYNNIHSSNGGIRIAGGKADHYEIRYNVIHDMEESDSPYTDGYGMQIDGVTDLKIYNNTFANMPGPLFWIADGAKDVMIKNNIFYRAGNYKGSSNDFTGKVDIDYNGWYQVSKQINGNNDVIGNDPSFTDEKNWDYTLKEGSSAIDAGDPSFGSDYPGRVIDLGAFEFDGSITGLRDGDPAAVRAFRLNQNYPNPFNPVTRIAFFVEKQQKVTLRVYNILGRPVATLLDETVPAGNRQVTFNGASLSSGVYFYRLQTESGQSLTRQMMLVK</sequence>
<evidence type="ECO:0000313" key="4">
    <source>
        <dbReference type="EMBL" id="HED11282.1"/>
    </source>
</evidence>
<dbReference type="Pfam" id="PF18962">
    <property type="entry name" value="Por_Secre_tail"/>
    <property type="match status" value="1"/>
</dbReference>
<dbReference type="NCBIfam" id="TIGR04183">
    <property type="entry name" value="Por_Secre_tail"/>
    <property type="match status" value="1"/>
</dbReference>
<dbReference type="InterPro" id="IPR012334">
    <property type="entry name" value="Pectin_lyas_fold"/>
</dbReference>
<feature type="domain" description="Right handed beta helix" evidence="2">
    <location>
        <begin position="107"/>
        <end position="221"/>
    </location>
</feature>
<dbReference type="SUPFAM" id="SSF51126">
    <property type="entry name" value="Pectin lyase-like"/>
    <property type="match status" value="2"/>
</dbReference>
<dbReference type="InterPro" id="IPR006626">
    <property type="entry name" value="PbH1"/>
</dbReference>
<dbReference type="Gene3D" id="2.60.40.4070">
    <property type="match status" value="1"/>
</dbReference>
<dbReference type="Pfam" id="PF13229">
    <property type="entry name" value="Beta_helix"/>
    <property type="match status" value="1"/>
</dbReference>
<comment type="caution">
    <text evidence="4">The sequence shown here is derived from an EMBL/GenBank/DDBJ whole genome shotgun (WGS) entry which is preliminary data.</text>
</comment>
<reference evidence="4" key="1">
    <citation type="journal article" date="2020" name="mSystems">
        <title>Genome- and Community-Level Interaction Insights into Carbon Utilization and Element Cycling Functions of Hydrothermarchaeota in Hydrothermal Sediment.</title>
        <authorList>
            <person name="Zhou Z."/>
            <person name="Liu Y."/>
            <person name="Xu W."/>
            <person name="Pan J."/>
            <person name="Luo Z.H."/>
            <person name="Li M."/>
        </authorList>
    </citation>
    <scope>NUCLEOTIDE SEQUENCE [LARGE SCALE GENOMIC DNA]</scope>
    <source>
        <strain evidence="4">HyVt-456</strain>
    </source>
</reference>
<feature type="signal peptide" evidence="1">
    <location>
        <begin position="1"/>
        <end position="16"/>
    </location>
</feature>
<dbReference type="SMART" id="SM00710">
    <property type="entry name" value="PbH1"/>
    <property type="match status" value="9"/>
</dbReference>
<name>A0A7V1PW62_CALAY</name>
<organism evidence="4">
    <name type="scientific">Caldithrix abyssi</name>
    <dbReference type="NCBI Taxonomy" id="187145"/>
    <lineage>
        <taxon>Bacteria</taxon>
        <taxon>Pseudomonadati</taxon>
        <taxon>Calditrichota</taxon>
        <taxon>Calditrichia</taxon>
        <taxon>Calditrichales</taxon>
        <taxon>Calditrichaceae</taxon>
        <taxon>Caldithrix</taxon>
    </lineage>
</organism>
<accession>A0A7V1PW62</accession>
<dbReference type="Proteomes" id="UP000886005">
    <property type="component" value="Unassembled WGS sequence"/>
</dbReference>
<evidence type="ECO:0000256" key="1">
    <source>
        <dbReference type="SAM" id="SignalP"/>
    </source>
</evidence>
<keyword evidence="1" id="KW-0732">Signal</keyword>
<dbReference type="Gene3D" id="2.160.20.10">
    <property type="entry name" value="Single-stranded right-handed beta-helix, Pectin lyase-like"/>
    <property type="match status" value="2"/>
</dbReference>
<gene>
    <name evidence="4" type="ORF">ENJ10_11390</name>
</gene>
<dbReference type="AlphaFoldDB" id="A0A7V1PW62"/>
<dbReference type="EMBL" id="DRLD01000314">
    <property type="protein sequence ID" value="HED11282.1"/>
    <property type="molecule type" value="Genomic_DNA"/>
</dbReference>
<dbReference type="InterPro" id="IPR039448">
    <property type="entry name" value="Beta_helix"/>
</dbReference>
<evidence type="ECO:0000259" key="3">
    <source>
        <dbReference type="Pfam" id="PF18962"/>
    </source>
</evidence>
<feature type="domain" description="Secretion system C-terminal sorting" evidence="3">
    <location>
        <begin position="463"/>
        <end position="534"/>
    </location>
</feature>
<evidence type="ECO:0000259" key="2">
    <source>
        <dbReference type="Pfam" id="PF13229"/>
    </source>
</evidence>
<protein>
    <submittedName>
        <fullName evidence="4">T9SS type A sorting domain-containing protein</fullName>
    </submittedName>
</protein>
<dbReference type="InterPro" id="IPR011050">
    <property type="entry name" value="Pectin_lyase_fold/virulence"/>
</dbReference>
<dbReference type="InterPro" id="IPR026444">
    <property type="entry name" value="Secre_tail"/>
</dbReference>
<feature type="chain" id="PRO_5030628494" evidence="1">
    <location>
        <begin position="17"/>
        <end position="542"/>
    </location>
</feature>